<dbReference type="SUPFAM" id="SSF53223">
    <property type="entry name" value="Aminoacid dehydrogenase-like, N-terminal domain"/>
    <property type="match status" value="1"/>
</dbReference>
<dbReference type="Pfam" id="PF08501">
    <property type="entry name" value="Shikimate_dh_N"/>
    <property type="match status" value="1"/>
</dbReference>
<evidence type="ECO:0000259" key="8">
    <source>
        <dbReference type="Pfam" id="PF18317"/>
    </source>
</evidence>
<dbReference type="GO" id="GO:0008652">
    <property type="term" value="P:amino acid biosynthetic process"/>
    <property type="evidence" value="ECO:0007669"/>
    <property type="project" value="UniProtKB-KW"/>
</dbReference>
<evidence type="ECO:0000256" key="1">
    <source>
        <dbReference type="ARBA" id="ARBA00012962"/>
    </source>
</evidence>
<keyword evidence="4" id="KW-0560">Oxidoreductase</keyword>
<dbReference type="InterPro" id="IPR006151">
    <property type="entry name" value="Shikm_DH/Glu-tRNA_Rdtase"/>
</dbReference>
<dbReference type="GO" id="GO:0004764">
    <property type="term" value="F:shikimate 3-dehydrogenase (NADP+) activity"/>
    <property type="evidence" value="ECO:0007669"/>
    <property type="project" value="UniProtKB-EC"/>
</dbReference>
<dbReference type="SUPFAM" id="SSF51735">
    <property type="entry name" value="NAD(P)-binding Rossmann-fold domains"/>
    <property type="match status" value="1"/>
</dbReference>
<dbReference type="GO" id="GO:0050661">
    <property type="term" value="F:NADP binding"/>
    <property type="evidence" value="ECO:0007669"/>
    <property type="project" value="InterPro"/>
</dbReference>
<organism evidence="9">
    <name type="scientific">freshwater metagenome</name>
    <dbReference type="NCBI Taxonomy" id="449393"/>
    <lineage>
        <taxon>unclassified sequences</taxon>
        <taxon>metagenomes</taxon>
        <taxon>ecological metagenomes</taxon>
    </lineage>
</organism>
<sequence>MVATRLGVLGWPVAHSRSPVMHNAALKEVGLDEWAYQLLPVPPDQLAALVGGLPGAGFRGASVTIPHKHAVVELVDRLSDPARAIGAVNTLIFEPGGEVVGDNTDAPGFMAALGAAPPIGSRAVVMGAGGVAHAVVWALRDSGVEVEIWNRTAGRAEQLAGLFGATAVETIGPADLLVNCTAAGLEGDPFATLPIDPEQLGQYATVVDAVYHGTPGPLLDAAAAAGARTVDGIEILVQQGAIAFEQWTGNPAPVELMRVAALSG</sequence>
<dbReference type="PANTHER" id="PTHR21089:SF1">
    <property type="entry name" value="BIFUNCTIONAL 3-DEHYDROQUINATE DEHYDRATASE_SHIKIMATE DEHYDROGENASE, CHLOROPLASTIC"/>
    <property type="match status" value="1"/>
</dbReference>
<evidence type="ECO:0000256" key="4">
    <source>
        <dbReference type="ARBA" id="ARBA00023002"/>
    </source>
</evidence>
<dbReference type="InterPro" id="IPR036291">
    <property type="entry name" value="NAD(P)-bd_dom_sf"/>
</dbReference>
<keyword evidence="5" id="KW-0057">Aromatic amino acid biosynthesis</keyword>
<dbReference type="UniPathway" id="UPA00053">
    <property type="reaction ID" value="UER00087"/>
</dbReference>
<dbReference type="Pfam" id="PF18317">
    <property type="entry name" value="SDH_C"/>
    <property type="match status" value="1"/>
</dbReference>
<reference evidence="9" key="1">
    <citation type="submission" date="2020-05" db="EMBL/GenBank/DDBJ databases">
        <authorList>
            <person name="Chiriac C."/>
            <person name="Salcher M."/>
            <person name="Ghai R."/>
            <person name="Kavagutti S V."/>
        </authorList>
    </citation>
    <scope>NUCLEOTIDE SEQUENCE</scope>
</reference>
<dbReference type="EC" id="1.1.1.25" evidence="1"/>
<dbReference type="PANTHER" id="PTHR21089">
    <property type="entry name" value="SHIKIMATE DEHYDROGENASE"/>
    <property type="match status" value="1"/>
</dbReference>
<evidence type="ECO:0000256" key="5">
    <source>
        <dbReference type="ARBA" id="ARBA00023141"/>
    </source>
</evidence>
<dbReference type="InterPro" id="IPR011342">
    <property type="entry name" value="Shikimate_DH"/>
</dbReference>
<dbReference type="GO" id="GO:0009423">
    <property type="term" value="P:chorismate biosynthetic process"/>
    <property type="evidence" value="ECO:0007669"/>
    <property type="project" value="UniProtKB-UniPathway"/>
</dbReference>
<evidence type="ECO:0000259" key="7">
    <source>
        <dbReference type="Pfam" id="PF08501"/>
    </source>
</evidence>
<evidence type="ECO:0000256" key="2">
    <source>
        <dbReference type="ARBA" id="ARBA00022605"/>
    </source>
</evidence>
<accession>A0A6J5ZNR0</accession>
<dbReference type="NCBIfam" id="TIGR00507">
    <property type="entry name" value="aroE"/>
    <property type="match status" value="1"/>
</dbReference>
<dbReference type="GO" id="GO:0009073">
    <property type="term" value="P:aromatic amino acid family biosynthetic process"/>
    <property type="evidence" value="ECO:0007669"/>
    <property type="project" value="UniProtKB-KW"/>
</dbReference>
<keyword evidence="2" id="KW-0028">Amino-acid biosynthesis</keyword>
<proteinExistence type="inferred from homology"/>
<name>A0A6J5ZNR0_9ZZZZ</name>
<dbReference type="InterPro" id="IPR046346">
    <property type="entry name" value="Aminoacid_DH-like_N_sf"/>
</dbReference>
<dbReference type="Pfam" id="PF01488">
    <property type="entry name" value="Shikimate_DH"/>
    <property type="match status" value="1"/>
</dbReference>
<dbReference type="GO" id="GO:0005829">
    <property type="term" value="C:cytosol"/>
    <property type="evidence" value="ECO:0007669"/>
    <property type="project" value="TreeGrafter"/>
</dbReference>
<keyword evidence="3" id="KW-0521">NADP</keyword>
<gene>
    <name evidence="9" type="ORF">UFOPK3522_00724</name>
</gene>
<evidence type="ECO:0000259" key="6">
    <source>
        <dbReference type="Pfam" id="PF01488"/>
    </source>
</evidence>
<dbReference type="Gene3D" id="3.40.50.720">
    <property type="entry name" value="NAD(P)-binding Rossmann-like Domain"/>
    <property type="match status" value="1"/>
</dbReference>
<dbReference type="AlphaFoldDB" id="A0A6J5ZNR0"/>
<dbReference type="CDD" id="cd01065">
    <property type="entry name" value="NAD_bind_Shikimate_DH"/>
    <property type="match status" value="1"/>
</dbReference>
<dbReference type="InterPro" id="IPR013708">
    <property type="entry name" value="Shikimate_DH-bd_N"/>
</dbReference>
<dbReference type="HAMAP" id="MF_00222">
    <property type="entry name" value="Shikimate_DH_AroE"/>
    <property type="match status" value="1"/>
</dbReference>
<evidence type="ECO:0000313" key="9">
    <source>
        <dbReference type="EMBL" id="CAB4342477.1"/>
    </source>
</evidence>
<dbReference type="InterPro" id="IPR022893">
    <property type="entry name" value="Shikimate_DH_fam"/>
</dbReference>
<evidence type="ECO:0000256" key="3">
    <source>
        <dbReference type="ARBA" id="ARBA00022857"/>
    </source>
</evidence>
<dbReference type="EMBL" id="CAESAO010000048">
    <property type="protein sequence ID" value="CAB4342477.1"/>
    <property type="molecule type" value="Genomic_DNA"/>
</dbReference>
<dbReference type="Gene3D" id="3.40.50.10860">
    <property type="entry name" value="Leucine Dehydrogenase, chain A, domain 1"/>
    <property type="match status" value="1"/>
</dbReference>
<feature type="domain" description="SDH C-terminal" evidence="8">
    <location>
        <begin position="232"/>
        <end position="258"/>
    </location>
</feature>
<feature type="domain" description="Shikimate dehydrogenase substrate binding N-terminal" evidence="7">
    <location>
        <begin position="8"/>
        <end position="91"/>
    </location>
</feature>
<dbReference type="GO" id="GO:0019632">
    <property type="term" value="P:shikimate metabolic process"/>
    <property type="evidence" value="ECO:0007669"/>
    <property type="project" value="InterPro"/>
</dbReference>
<feature type="domain" description="Quinate/shikimate 5-dehydrogenase/glutamyl-tRNA reductase" evidence="6">
    <location>
        <begin position="121"/>
        <end position="170"/>
    </location>
</feature>
<protein>
    <recommendedName>
        <fullName evidence="1">shikimate dehydrogenase (NADP(+))</fullName>
        <ecNumber evidence="1">1.1.1.25</ecNumber>
    </recommendedName>
</protein>
<dbReference type="InterPro" id="IPR041121">
    <property type="entry name" value="SDH_C"/>
</dbReference>